<gene>
    <name evidence="1" type="ORF">DSO57_1028051</name>
</gene>
<protein>
    <submittedName>
        <fullName evidence="1">Uncharacterized protein</fullName>
    </submittedName>
</protein>
<dbReference type="Proteomes" id="UP001165960">
    <property type="component" value="Unassembled WGS sequence"/>
</dbReference>
<accession>A0ACC2UME8</accession>
<comment type="caution">
    <text evidence="1">The sequence shown here is derived from an EMBL/GenBank/DDBJ whole genome shotgun (WGS) entry which is preliminary data.</text>
</comment>
<proteinExistence type="predicted"/>
<dbReference type="EMBL" id="QTSX02000175">
    <property type="protein sequence ID" value="KAJ9087936.1"/>
    <property type="molecule type" value="Genomic_DNA"/>
</dbReference>
<evidence type="ECO:0000313" key="2">
    <source>
        <dbReference type="Proteomes" id="UP001165960"/>
    </source>
</evidence>
<reference evidence="1" key="1">
    <citation type="submission" date="2022-04" db="EMBL/GenBank/DDBJ databases">
        <title>Genome of the entomopathogenic fungus Entomophthora muscae.</title>
        <authorList>
            <person name="Elya C."/>
            <person name="Lovett B.R."/>
            <person name="Lee E."/>
            <person name="Macias A.M."/>
            <person name="Hajek A.E."/>
            <person name="De Bivort B.L."/>
            <person name="Kasson M.T."/>
            <person name="De Fine Licht H.H."/>
            <person name="Stajich J.E."/>
        </authorList>
    </citation>
    <scope>NUCLEOTIDE SEQUENCE</scope>
    <source>
        <strain evidence="1">Berkeley</strain>
    </source>
</reference>
<sequence length="441" mass="50458">MSYKRKCDFDNDYLAKDDLHGSNKFNGHKFSQSTTLNTRGSRPSSRGSARSRISQESSIDNKFTHPRSSSFSKKTNKSSTTLRQKVLLKETYEFWVYEDLCFRNSLPNLIIGEGSDFPSESSRAASLLSAGSETSISCYTNSSDCFSINGLRLYPTFTDEEYSLISSGKYKPLFEKLVFSIHSKSRVEAIKNFLSKIRISRRQEYLSAKQEETSPFLSLRDRIQDLKIKVKYHTRLQREQQVSVQKLKSSISQLIERKSSLSSAINQTKKRIALKDLFAENLIQSYFPKLEYFSNRLKNSKDQFLENSAKKAAPNGVSLSDEPLVDSFEMIRKYLSNIKINKLAELDEPLSGDNVFLRHEARILASRLRFSDILEEITTETTAGAIRLATYPNLTLPGPWKDNAQVNASTIYQEKINQYFSSEVSDYLPEKQLVQFNFGIF</sequence>
<keyword evidence="2" id="KW-1185">Reference proteome</keyword>
<name>A0ACC2UME8_9FUNG</name>
<organism evidence="1 2">
    <name type="scientific">Entomophthora muscae</name>
    <dbReference type="NCBI Taxonomy" id="34485"/>
    <lineage>
        <taxon>Eukaryota</taxon>
        <taxon>Fungi</taxon>
        <taxon>Fungi incertae sedis</taxon>
        <taxon>Zoopagomycota</taxon>
        <taxon>Entomophthoromycotina</taxon>
        <taxon>Entomophthoromycetes</taxon>
        <taxon>Entomophthorales</taxon>
        <taxon>Entomophthoraceae</taxon>
        <taxon>Entomophthora</taxon>
    </lineage>
</organism>
<evidence type="ECO:0000313" key="1">
    <source>
        <dbReference type="EMBL" id="KAJ9087936.1"/>
    </source>
</evidence>